<dbReference type="PIRSF" id="PIRSF000126">
    <property type="entry name" value="11-beta-HSD1"/>
    <property type="match status" value="1"/>
</dbReference>
<dbReference type="PANTHER" id="PTHR42901:SF1">
    <property type="entry name" value="ALCOHOL DEHYDROGENASE"/>
    <property type="match status" value="1"/>
</dbReference>
<dbReference type="EMBL" id="JBBMEX010000013">
    <property type="protein sequence ID" value="MEQ2558481.1"/>
    <property type="molecule type" value="Genomic_DNA"/>
</dbReference>
<evidence type="ECO:0000313" key="4">
    <source>
        <dbReference type="EMBL" id="MEQ2558481.1"/>
    </source>
</evidence>
<name>A0ABV1HFJ6_9FIRM</name>
<evidence type="ECO:0000313" key="5">
    <source>
        <dbReference type="Proteomes" id="UP001454489"/>
    </source>
</evidence>
<dbReference type="Pfam" id="PF00106">
    <property type="entry name" value="adh_short"/>
    <property type="match status" value="1"/>
</dbReference>
<organism evidence="4 5">
    <name type="scientific">Maccoyibacter intestinihominis</name>
    <dbReference type="NCBI Taxonomy" id="3133499"/>
    <lineage>
        <taxon>Bacteria</taxon>
        <taxon>Bacillati</taxon>
        <taxon>Bacillota</taxon>
        <taxon>Clostridia</taxon>
        <taxon>Lachnospirales</taxon>
        <taxon>Lachnospiraceae</taxon>
        <taxon>Maccoyibacter</taxon>
    </lineage>
</organism>
<dbReference type="PANTHER" id="PTHR42901">
    <property type="entry name" value="ALCOHOL DEHYDROGENASE"/>
    <property type="match status" value="1"/>
</dbReference>
<accession>A0ABV1HFJ6</accession>
<dbReference type="InterPro" id="IPR036291">
    <property type="entry name" value="NAD(P)-bd_dom_sf"/>
</dbReference>
<keyword evidence="5" id="KW-1185">Reference proteome</keyword>
<evidence type="ECO:0000256" key="1">
    <source>
        <dbReference type="ARBA" id="ARBA00006484"/>
    </source>
</evidence>
<dbReference type="PRINTS" id="PR00081">
    <property type="entry name" value="GDHRDH"/>
</dbReference>
<evidence type="ECO:0000256" key="3">
    <source>
        <dbReference type="RuleBase" id="RU000363"/>
    </source>
</evidence>
<reference evidence="4 5" key="1">
    <citation type="submission" date="2024-03" db="EMBL/GenBank/DDBJ databases">
        <title>Human intestinal bacterial collection.</title>
        <authorList>
            <person name="Pauvert C."/>
            <person name="Hitch T.C.A."/>
            <person name="Clavel T."/>
        </authorList>
    </citation>
    <scope>NUCLEOTIDE SEQUENCE [LARGE SCALE GENOMIC DNA]</scope>
    <source>
        <strain evidence="4 5">CLA-AA-H185</strain>
    </source>
</reference>
<sequence length="258" mass="28863">MKKKNIAIVTGASSGLGKEFVKLLSAKKGLDEIWIISRNEEKLKKIQKRYGEKIVVYPMDLSSLENIKTFGENPSLKNCNIRYLINNAGFAKFCSYDDISIDESINMIDLNISGVVAMGLVCIPHMKKGSHILNIASQASFQPLPYQNIYSSTKAFVRNYTRALNVELREKGITATAVCPGWMKTGLYDRGIIDAKKATTNFTNMVTPDVVAKKALADAEHGKDMSVYSTYVKTCHTIAKLLPQKTMMKLWLIQQRLL</sequence>
<proteinExistence type="inferred from homology"/>
<dbReference type="PRINTS" id="PR00080">
    <property type="entry name" value="SDRFAMILY"/>
</dbReference>
<comment type="caution">
    <text evidence="4">The sequence shown here is derived from an EMBL/GenBank/DDBJ whole genome shotgun (WGS) entry which is preliminary data.</text>
</comment>
<comment type="similarity">
    <text evidence="1 3">Belongs to the short-chain dehydrogenases/reductases (SDR) family.</text>
</comment>
<protein>
    <submittedName>
        <fullName evidence="4">SDR family NAD(P)-dependent oxidoreductase</fullName>
    </submittedName>
</protein>
<gene>
    <name evidence="4" type="ORF">WMO43_11480</name>
</gene>
<evidence type="ECO:0000256" key="2">
    <source>
        <dbReference type="ARBA" id="ARBA00023002"/>
    </source>
</evidence>
<dbReference type="CDD" id="cd05233">
    <property type="entry name" value="SDR_c"/>
    <property type="match status" value="1"/>
</dbReference>
<dbReference type="Proteomes" id="UP001454489">
    <property type="component" value="Unassembled WGS sequence"/>
</dbReference>
<dbReference type="RefSeq" id="WP_353531289.1">
    <property type="nucleotide sequence ID" value="NZ_JBBMEX010000013.1"/>
</dbReference>
<dbReference type="SUPFAM" id="SSF51735">
    <property type="entry name" value="NAD(P)-binding Rossmann-fold domains"/>
    <property type="match status" value="1"/>
</dbReference>
<keyword evidence="2" id="KW-0560">Oxidoreductase</keyword>
<dbReference type="InterPro" id="IPR002347">
    <property type="entry name" value="SDR_fam"/>
</dbReference>
<dbReference type="Gene3D" id="3.40.50.720">
    <property type="entry name" value="NAD(P)-binding Rossmann-like Domain"/>
    <property type="match status" value="1"/>
</dbReference>